<feature type="signal peptide" evidence="7">
    <location>
        <begin position="1"/>
        <end position="19"/>
    </location>
</feature>
<evidence type="ECO:0000313" key="9">
    <source>
        <dbReference type="EMBL" id="MDN5201727.1"/>
    </source>
</evidence>
<evidence type="ECO:0000313" key="10">
    <source>
        <dbReference type="Proteomes" id="UP001172082"/>
    </source>
</evidence>
<accession>A0ABT8KLX5</accession>
<dbReference type="Gene3D" id="3.30.450.40">
    <property type="match status" value="1"/>
</dbReference>
<dbReference type="Gene3D" id="1.10.287.130">
    <property type="match status" value="1"/>
</dbReference>
<dbReference type="EMBL" id="JAUJEA010000003">
    <property type="protein sequence ID" value="MDN5201727.1"/>
    <property type="molecule type" value="Genomic_DNA"/>
</dbReference>
<dbReference type="InterPro" id="IPR003018">
    <property type="entry name" value="GAF"/>
</dbReference>
<keyword evidence="6" id="KW-1133">Transmembrane helix</keyword>
<feature type="repeat" description="TPR" evidence="4">
    <location>
        <begin position="252"/>
        <end position="285"/>
    </location>
</feature>
<comment type="caution">
    <text evidence="9">The sequence shown here is derived from an EMBL/GenBank/DDBJ whole genome shotgun (WGS) entry which is preliminary data.</text>
</comment>
<keyword evidence="6" id="KW-0812">Transmembrane</keyword>
<feature type="transmembrane region" description="Helical" evidence="6">
    <location>
        <begin position="557"/>
        <end position="577"/>
    </location>
</feature>
<sequence>MKKILASLLFIGFSIVTFAQTDGPERKYFEEYFSPLEIESEPFQWKDTTEVNLLNRQAEHAFEAEEYDKALELVDKAMHISNRLEYTHGVVSCSILKAKIKQEREQYAEALDCYLSARVGMRTIGDLKAISDVNYEIGLLHKDWGVHIKALDYHLAAYDLKSEIGDIEGNINVLYEIGHSYLILKENTNAIEYFQKLLELQREINASELDILSVLRRISDTYQKQNQYEEALKYDKEIVEIRKQINDTIGVANSLNNLGYLHKYLGDYELALARFKEALEKTKKYSPPNHRTSSEKTILINIGIIYNLQKEYKKSNEYFYNALSISVTSGKSEEIADIYMKIAENHIAMGDLVNARRMVGQAISLTDGSDNQEFRAKSYKKQSEIYEKLGDDKNALIYYRNFAEVQEKIIAEQRESDAELLQKQNLIDRAENDRKLVEAEQEMQALRYAKLELDKNSKERENQFLKQEQELQAITLANEQAAKEKAKQDLQIQQQRWESERKDIEIRELQQQDSIKELRLEKLRILEKQQEDAHELLKEKAKIQELQLEEQKIQERIFYGVIGFLAVIIFLVLRSYFIKRKAHKILTQRNLEIQLQKDKLEQSYNNVKQLSEIAKSITSNLSVERIIETVYQNVSTLMDATMFGVGLYNSQTRSIEFPGLKEKGETIILISYKIKEKDRLAVWCYENKQSIFISDFENEYQNYVSKKLPSVTGDNAASIIYLPLIVKNKAIGVISVQSFKKNAYTEYHLNILRNLAVHTAIALENAANYGQIKDKTVKLEKTLKDLKATQAQLVQSEKMASLGQLTAGIAHEINNPINFVYAGIDGLRASVEVLMEILNKYEEIEDFTGIEKVLDTLNEIHQLKSDLYFNETKSSINDLISAIKDGAQRTAEIVDGLRNFSRTNETELKTVNIHKGIESSLVLLNNKINEHDIRIIKKFDEELPEINCYPGQLNQVFMNLLSNAIEAIDQKGRIEIKTENLENDIKISIMDNGCGMSEAIIEKIFDPFFTTKDLGKGTGLGLAISFGIIKKHKGKFDIVSKEGKGSTFIIYIPKGLESQSSEQRITSEMEA</sequence>
<evidence type="ECO:0000256" key="3">
    <source>
        <dbReference type="ARBA" id="ARBA00022553"/>
    </source>
</evidence>
<dbReference type="InterPro" id="IPR004358">
    <property type="entry name" value="Sig_transdc_His_kin-like_C"/>
</dbReference>
<dbReference type="Pfam" id="PF13181">
    <property type="entry name" value="TPR_8"/>
    <property type="match status" value="1"/>
</dbReference>
<evidence type="ECO:0000256" key="2">
    <source>
        <dbReference type="ARBA" id="ARBA00012438"/>
    </source>
</evidence>
<dbReference type="Gene3D" id="3.30.565.10">
    <property type="entry name" value="Histidine kinase-like ATPase, C-terminal domain"/>
    <property type="match status" value="1"/>
</dbReference>
<dbReference type="PROSITE" id="PS50005">
    <property type="entry name" value="TPR"/>
    <property type="match status" value="2"/>
</dbReference>
<dbReference type="Pfam" id="PF13424">
    <property type="entry name" value="TPR_12"/>
    <property type="match status" value="1"/>
</dbReference>
<keyword evidence="5" id="KW-0175">Coiled coil</keyword>
<dbReference type="InterPro" id="IPR011990">
    <property type="entry name" value="TPR-like_helical_dom_sf"/>
</dbReference>
<gene>
    <name evidence="9" type="ORF">QQ008_10150</name>
</gene>
<dbReference type="SUPFAM" id="SSF55874">
    <property type="entry name" value="ATPase domain of HSP90 chaperone/DNA topoisomerase II/histidine kinase"/>
    <property type="match status" value="1"/>
</dbReference>
<dbReference type="CDD" id="cd00082">
    <property type="entry name" value="HisKA"/>
    <property type="match status" value="1"/>
</dbReference>
<dbReference type="InterPro" id="IPR029016">
    <property type="entry name" value="GAF-like_dom_sf"/>
</dbReference>
<dbReference type="InterPro" id="IPR036097">
    <property type="entry name" value="HisK_dim/P_sf"/>
</dbReference>
<proteinExistence type="predicted"/>
<dbReference type="SUPFAM" id="SSF48452">
    <property type="entry name" value="TPR-like"/>
    <property type="match status" value="2"/>
</dbReference>
<dbReference type="InterPro" id="IPR005467">
    <property type="entry name" value="His_kinase_dom"/>
</dbReference>
<dbReference type="InterPro" id="IPR019734">
    <property type="entry name" value="TPR_rpt"/>
</dbReference>
<evidence type="ECO:0000256" key="1">
    <source>
        <dbReference type="ARBA" id="ARBA00000085"/>
    </source>
</evidence>
<dbReference type="PROSITE" id="PS50109">
    <property type="entry name" value="HIS_KIN"/>
    <property type="match status" value="1"/>
</dbReference>
<evidence type="ECO:0000256" key="6">
    <source>
        <dbReference type="SAM" id="Phobius"/>
    </source>
</evidence>
<dbReference type="Pfam" id="PF02518">
    <property type="entry name" value="HATPase_c"/>
    <property type="match status" value="1"/>
</dbReference>
<keyword evidence="4" id="KW-0802">TPR repeat</keyword>
<protein>
    <recommendedName>
        <fullName evidence="2">histidine kinase</fullName>
        <ecNumber evidence="2">2.7.13.3</ecNumber>
    </recommendedName>
</protein>
<dbReference type="PANTHER" id="PTHR43065:SF50">
    <property type="entry name" value="HISTIDINE KINASE"/>
    <property type="match status" value="1"/>
</dbReference>
<feature type="coiled-coil region" evidence="5">
    <location>
        <begin position="420"/>
        <end position="556"/>
    </location>
</feature>
<feature type="chain" id="PRO_5046665954" description="histidine kinase" evidence="7">
    <location>
        <begin position="20"/>
        <end position="1071"/>
    </location>
</feature>
<dbReference type="Pfam" id="PF13185">
    <property type="entry name" value="GAF_2"/>
    <property type="match status" value="1"/>
</dbReference>
<dbReference type="SMART" id="SM00028">
    <property type="entry name" value="TPR"/>
    <property type="match status" value="8"/>
</dbReference>
<evidence type="ECO:0000256" key="5">
    <source>
        <dbReference type="SAM" id="Coils"/>
    </source>
</evidence>
<keyword evidence="3" id="KW-0597">Phosphoprotein</keyword>
<organism evidence="9 10">
    <name type="scientific">Splendidivirga corallicola</name>
    <dbReference type="NCBI Taxonomy" id="3051826"/>
    <lineage>
        <taxon>Bacteria</taxon>
        <taxon>Pseudomonadati</taxon>
        <taxon>Bacteroidota</taxon>
        <taxon>Cytophagia</taxon>
        <taxon>Cytophagales</taxon>
        <taxon>Splendidivirgaceae</taxon>
        <taxon>Splendidivirga</taxon>
    </lineage>
</organism>
<dbReference type="InterPro" id="IPR003661">
    <property type="entry name" value="HisK_dim/P_dom"/>
</dbReference>
<evidence type="ECO:0000259" key="8">
    <source>
        <dbReference type="PROSITE" id="PS50109"/>
    </source>
</evidence>
<dbReference type="SUPFAM" id="SSF47384">
    <property type="entry name" value="Homodimeric domain of signal transducing histidine kinase"/>
    <property type="match status" value="1"/>
</dbReference>
<dbReference type="SMART" id="SM00387">
    <property type="entry name" value="HATPase_c"/>
    <property type="match status" value="1"/>
</dbReference>
<evidence type="ECO:0000256" key="4">
    <source>
        <dbReference type="PROSITE-ProRule" id="PRU00339"/>
    </source>
</evidence>
<keyword evidence="10" id="KW-1185">Reference proteome</keyword>
<dbReference type="Proteomes" id="UP001172082">
    <property type="component" value="Unassembled WGS sequence"/>
</dbReference>
<feature type="domain" description="Histidine kinase" evidence="8">
    <location>
        <begin position="808"/>
        <end position="1056"/>
    </location>
</feature>
<dbReference type="Gene3D" id="1.25.40.10">
    <property type="entry name" value="Tetratricopeptide repeat domain"/>
    <property type="match status" value="2"/>
</dbReference>
<name>A0ABT8KLX5_9BACT</name>
<dbReference type="InterPro" id="IPR003594">
    <property type="entry name" value="HATPase_dom"/>
</dbReference>
<dbReference type="SUPFAM" id="SSF55781">
    <property type="entry name" value="GAF domain-like"/>
    <property type="match status" value="1"/>
</dbReference>
<feature type="repeat" description="TPR" evidence="4">
    <location>
        <begin position="171"/>
        <end position="204"/>
    </location>
</feature>
<dbReference type="InterPro" id="IPR036890">
    <property type="entry name" value="HATPase_C_sf"/>
</dbReference>
<reference evidence="9" key="1">
    <citation type="submission" date="2023-06" db="EMBL/GenBank/DDBJ databases">
        <title>Genomic of Parafulvivirga corallium.</title>
        <authorList>
            <person name="Wang G."/>
        </authorList>
    </citation>
    <scope>NUCLEOTIDE SEQUENCE</scope>
    <source>
        <strain evidence="9">BMA10</strain>
    </source>
</reference>
<dbReference type="RefSeq" id="WP_346751756.1">
    <property type="nucleotide sequence ID" value="NZ_JAUJEA010000003.1"/>
</dbReference>
<evidence type="ECO:0000256" key="7">
    <source>
        <dbReference type="SAM" id="SignalP"/>
    </source>
</evidence>
<keyword evidence="7" id="KW-0732">Signal</keyword>
<dbReference type="PRINTS" id="PR00344">
    <property type="entry name" value="BCTRLSENSOR"/>
</dbReference>
<dbReference type="EC" id="2.7.13.3" evidence="2"/>
<keyword evidence="6" id="KW-0472">Membrane</keyword>
<comment type="catalytic activity">
    <reaction evidence="1">
        <text>ATP + protein L-histidine = ADP + protein N-phospho-L-histidine.</text>
        <dbReference type="EC" id="2.7.13.3"/>
    </reaction>
</comment>
<dbReference type="SMART" id="SM00065">
    <property type="entry name" value="GAF"/>
    <property type="match status" value="1"/>
</dbReference>
<dbReference type="PANTHER" id="PTHR43065">
    <property type="entry name" value="SENSOR HISTIDINE KINASE"/>
    <property type="match status" value="1"/>
</dbReference>